<keyword evidence="2" id="KW-0805">Transcription regulation</keyword>
<evidence type="ECO:0000256" key="3">
    <source>
        <dbReference type="ARBA" id="ARBA00023125"/>
    </source>
</evidence>
<keyword evidence="9" id="KW-1185">Reference proteome</keyword>
<dbReference type="PROSITE" id="PS51005">
    <property type="entry name" value="NAC"/>
    <property type="match status" value="1"/>
</dbReference>
<evidence type="ECO:0000313" key="8">
    <source>
        <dbReference type="EMBL" id="KAH9311896.1"/>
    </source>
</evidence>
<keyword evidence="5" id="KW-0539">Nucleus</keyword>
<feature type="region of interest" description="Disordered" evidence="6">
    <location>
        <begin position="266"/>
        <end position="286"/>
    </location>
</feature>
<keyword evidence="4" id="KW-0804">Transcription</keyword>
<dbReference type="SUPFAM" id="SSF101941">
    <property type="entry name" value="NAC domain"/>
    <property type="match status" value="1"/>
</dbReference>
<dbReference type="Pfam" id="PF02365">
    <property type="entry name" value="NAM"/>
    <property type="match status" value="1"/>
</dbReference>
<name>A0AA38FWQ1_TAXCH</name>
<dbReference type="FunFam" id="2.170.150.80:FF:000005">
    <property type="entry name" value="NAC transcription factor 56"/>
    <property type="match status" value="1"/>
</dbReference>
<accession>A0AA38FWQ1</accession>
<sequence length="286" mass="32528">MAMEDVQLQLPPGFRFHPTDEELLVHYLRNKISSFPLPVPIIADVDVYKLNPWDLPGKAIFGEKEWYFFSPRDRKYPNGSRPNRAAASGYWKATGTDKPVVISGTSHRAGVKKVLVFYKGRPPRGLKTNWVMHEYRVTDTAAKPRSPRTKWSLRLDDWVLCRIYQKPAHFPITEIRNQEEELMAESLPFLSVPVAPKFESFSGAAHNEESNSNFLEGLLDTWDASAAMTIHGVPKVAVSVSTKLNSLRRNLSLVFEDDEAYKYKNASSSSAENKPWPSQIGNTWLY</sequence>
<proteinExistence type="predicted"/>
<evidence type="ECO:0000256" key="4">
    <source>
        <dbReference type="ARBA" id="ARBA00023163"/>
    </source>
</evidence>
<dbReference type="Gene3D" id="2.170.150.80">
    <property type="entry name" value="NAC domain"/>
    <property type="match status" value="1"/>
</dbReference>
<keyword evidence="3" id="KW-0238">DNA-binding</keyword>
<evidence type="ECO:0000313" key="9">
    <source>
        <dbReference type="Proteomes" id="UP000824469"/>
    </source>
</evidence>
<dbReference type="EMBL" id="JAHRHJ020000006">
    <property type="protein sequence ID" value="KAH9311896.1"/>
    <property type="molecule type" value="Genomic_DNA"/>
</dbReference>
<dbReference type="GO" id="GO:0005634">
    <property type="term" value="C:nucleus"/>
    <property type="evidence" value="ECO:0007669"/>
    <property type="project" value="UniProtKB-SubCell"/>
</dbReference>
<evidence type="ECO:0000256" key="6">
    <source>
        <dbReference type="SAM" id="MobiDB-lite"/>
    </source>
</evidence>
<comment type="caution">
    <text evidence="8">The sequence shown here is derived from an EMBL/GenBank/DDBJ whole genome shotgun (WGS) entry which is preliminary data.</text>
</comment>
<organism evidence="8 9">
    <name type="scientific">Taxus chinensis</name>
    <name type="common">Chinese yew</name>
    <name type="synonym">Taxus wallichiana var. chinensis</name>
    <dbReference type="NCBI Taxonomy" id="29808"/>
    <lineage>
        <taxon>Eukaryota</taxon>
        <taxon>Viridiplantae</taxon>
        <taxon>Streptophyta</taxon>
        <taxon>Embryophyta</taxon>
        <taxon>Tracheophyta</taxon>
        <taxon>Spermatophyta</taxon>
        <taxon>Pinopsida</taxon>
        <taxon>Pinidae</taxon>
        <taxon>Conifers II</taxon>
        <taxon>Cupressales</taxon>
        <taxon>Taxaceae</taxon>
        <taxon>Taxus</taxon>
    </lineage>
</organism>
<dbReference type="GO" id="GO:0003677">
    <property type="term" value="F:DNA binding"/>
    <property type="evidence" value="ECO:0007669"/>
    <property type="project" value="UniProtKB-KW"/>
</dbReference>
<dbReference type="GO" id="GO:0048608">
    <property type="term" value="P:reproductive structure development"/>
    <property type="evidence" value="ECO:0007669"/>
    <property type="project" value="UniProtKB-ARBA"/>
</dbReference>
<dbReference type="InterPro" id="IPR003441">
    <property type="entry name" value="NAC-dom"/>
</dbReference>
<dbReference type="Proteomes" id="UP000824469">
    <property type="component" value="Unassembled WGS sequence"/>
</dbReference>
<evidence type="ECO:0000256" key="1">
    <source>
        <dbReference type="ARBA" id="ARBA00004123"/>
    </source>
</evidence>
<dbReference type="AlphaFoldDB" id="A0AA38FWQ1"/>
<dbReference type="OMA" id="KMIVVEP"/>
<dbReference type="InterPro" id="IPR036093">
    <property type="entry name" value="NAC_dom_sf"/>
</dbReference>
<dbReference type="GO" id="GO:0006355">
    <property type="term" value="P:regulation of DNA-templated transcription"/>
    <property type="evidence" value="ECO:0007669"/>
    <property type="project" value="InterPro"/>
</dbReference>
<gene>
    <name evidence="8" type="ORF">KI387_026931</name>
</gene>
<evidence type="ECO:0000256" key="2">
    <source>
        <dbReference type="ARBA" id="ARBA00023015"/>
    </source>
</evidence>
<evidence type="ECO:0000259" key="7">
    <source>
        <dbReference type="PROSITE" id="PS51005"/>
    </source>
</evidence>
<dbReference type="GO" id="GO:0009791">
    <property type="term" value="P:post-embryonic development"/>
    <property type="evidence" value="ECO:0007669"/>
    <property type="project" value="UniProtKB-ARBA"/>
</dbReference>
<feature type="domain" description="NAC" evidence="7">
    <location>
        <begin position="10"/>
        <end position="166"/>
    </location>
</feature>
<dbReference type="PANTHER" id="PTHR31744:SF233">
    <property type="entry name" value="NAC DOMAIN-CONTAINING PROTEIN 72-LIKE"/>
    <property type="match status" value="1"/>
</dbReference>
<reference evidence="8 9" key="1">
    <citation type="journal article" date="2021" name="Nat. Plants">
        <title>The Taxus genome provides insights into paclitaxel biosynthesis.</title>
        <authorList>
            <person name="Xiong X."/>
            <person name="Gou J."/>
            <person name="Liao Q."/>
            <person name="Li Y."/>
            <person name="Zhou Q."/>
            <person name="Bi G."/>
            <person name="Li C."/>
            <person name="Du R."/>
            <person name="Wang X."/>
            <person name="Sun T."/>
            <person name="Guo L."/>
            <person name="Liang H."/>
            <person name="Lu P."/>
            <person name="Wu Y."/>
            <person name="Zhang Z."/>
            <person name="Ro D.K."/>
            <person name="Shang Y."/>
            <person name="Huang S."/>
            <person name="Yan J."/>
        </authorList>
    </citation>
    <scope>NUCLEOTIDE SEQUENCE [LARGE SCALE GENOMIC DNA]</scope>
    <source>
        <strain evidence="8">Ta-2019</strain>
    </source>
</reference>
<protein>
    <recommendedName>
        <fullName evidence="7">NAC domain-containing protein</fullName>
    </recommendedName>
</protein>
<evidence type="ECO:0000256" key="5">
    <source>
        <dbReference type="ARBA" id="ARBA00023242"/>
    </source>
</evidence>
<dbReference type="PANTHER" id="PTHR31744">
    <property type="entry name" value="PROTEIN CUP-SHAPED COTYLEDON 2-RELATED"/>
    <property type="match status" value="1"/>
</dbReference>
<comment type="subcellular location">
    <subcellularLocation>
        <location evidence="1">Nucleus</location>
    </subcellularLocation>
</comment>